<dbReference type="OrthoDB" id="85545at2157"/>
<comment type="function">
    <text evidence="5">Catalyzes the formation of cyclic 2,3-diphosphoglycerate (cDPG) by formation of an intramolecular phosphoanhydride bond at the expense of ATP.</text>
</comment>
<comment type="subcellular location">
    <subcellularLocation>
        <location evidence="5">Cytoplasm</location>
    </subcellularLocation>
</comment>
<evidence type="ECO:0000256" key="2">
    <source>
        <dbReference type="ARBA" id="ARBA00022598"/>
    </source>
</evidence>
<keyword evidence="3 5" id="KW-0547">Nucleotide-binding</keyword>
<keyword evidence="7" id="KW-1185">Reference proteome</keyword>
<dbReference type="GeneID" id="10040770"/>
<keyword evidence="1 5" id="KW-0963">Cytoplasm</keyword>
<dbReference type="EC" id="6.5.1.9" evidence="5"/>
<dbReference type="HOGENOM" id="CLU_638764_0_0_2"/>
<dbReference type="GO" id="GO:0006094">
    <property type="term" value="P:gluconeogenesis"/>
    <property type="evidence" value="ECO:0007669"/>
    <property type="project" value="InterPro"/>
</dbReference>
<dbReference type="GO" id="GO:0016874">
    <property type="term" value="F:ligase activity"/>
    <property type="evidence" value="ECO:0007669"/>
    <property type="project" value="UniProtKB-UniRule"/>
</dbReference>
<dbReference type="PIRSF" id="PIRSF009445">
    <property type="entry name" value="Cyc_PG_syn"/>
    <property type="match status" value="1"/>
</dbReference>
<dbReference type="AlphaFoldDB" id="F0LJG3"/>
<dbReference type="Proteomes" id="UP000007478">
    <property type="component" value="Chromosome"/>
</dbReference>
<organism evidence="6 7">
    <name type="scientific">Thermococcus barophilus (strain DSM 11836 / MP)</name>
    <dbReference type="NCBI Taxonomy" id="391623"/>
    <lineage>
        <taxon>Archaea</taxon>
        <taxon>Methanobacteriati</taxon>
        <taxon>Methanobacteriota</taxon>
        <taxon>Thermococci</taxon>
        <taxon>Thermococcales</taxon>
        <taxon>Thermococcaceae</taxon>
        <taxon>Thermococcus</taxon>
    </lineage>
</organism>
<proteinExistence type="inferred from homology"/>
<sequence>MRLVLIDGEHYPDVIRWAIKKIGNVCCAVFLGGSEKIGKLEDLERVIGIPLYHDADYLKALERAIIENPVREVVDLSDEPILNYEDRFRIASLLMKYGITYRGADFEFKPKKMRGIKKPSLAVIGTGKRVGKTAVSGFVARTLKEVAKPIIVTMGRGGPETPEIIYGDKFEITPEFLLKMAEKGKHAASDHFEDALTARVTTVGCRRCGGGMAGFSFFDIVEEGIKIAEKLEGDVIILEGSGATFPAFRADKYITVVGATQKLSFIKGYFGPFRVGLADLVVVTMADMVSKRKINAVEKAIERINPDADVHLTAFRPKLLGKAEGRAVLIMTAPRKAVKRAANYIEEQYGIEIVGISPNLANRSKLRNDLKTFRNYDTVLVELKAAAVDVVTREALKGGKKIVYLDNEPVNVDGKNLREAVLKLGKELLEGRR</sequence>
<reference evidence="6 7" key="1">
    <citation type="journal article" date="2011" name="J. Bacteriol.">
        <title>Complete genome sequence of the hyperthermophilic, piezophilic, heterotrophic, and carboxydotrophic archaeon Thermococcus barophilus MP.</title>
        <authorList>
            <person name="Vannier P."/>
            <person name="Marteinsson V.T."/>
            <person name="Fridjonsson O.H."/>
            <person name="Oger P."/>
            <person name="Jebbar M."/>
        </authorList>
    </citation>
    <scope>NUCLEOTIDE SEQUENCE [LARGE SCALE GENOMIC DNA]</scope>
    <source>
        <strain evidence="7">DSM 11836 / MP</strain>
    </source>
</reference>
<dbReference type="HAMAP" id="MF_01908">
    <property type="entry name" value="Cyc_PG_syn"/>
    <property type="match status" value="1"/>
</dbReference>
<evidence type="ECO:0000313" key="7">
    <source>
        <dbReference type="Proteomes" id="UP000007478"/>
    </source>
</evidence>
<dbReference type="InterPro" id="IPR016557">
    <property type="entry name" value="Cyc_diphosphoglycerate_synth"/>
</dbReference>
<dbReference type="PATRIC" id="fig|391623.17.peg.452"/>
<dbReference type="GO" id="GO:0005524">
    <property type="term" value="F:ATP binding"/>
    <property type="evidence" value="ECO:0007669"/>
    <property type="project" value="UniProtKB-KW"/>
</dbReference>
<evidence type="ECO:0000256" key="4">
    <source>
        <dbReference type="ARBA" id="ARBA00022840"/>
    </source>
</evidence>
<comment type="similarity">
    <text evidence="5">Belongs to the cyclic 2,3-diphosphoglycerate synthetase family.</text>
</comment>
<comment type="catalytic activity">
    <reaction evidence="5">
        <text>(2R)-2,3-bisphosphoglycerate + ATP + H(+) = cyclic (2R)-2,3-bisphosphoglycerate + ADP + phosphate</text>
        <dbReference type="Rhea" id="RHEA:42412"/>
        <dbReference type="ChEBI" id="CHEBI:15378"/>
        <dbReference type="ChEBI" id="CHEBI:30616"/>
        <dbReference type="ChEBI" id="CHEBI:43474"/>
        <dbReference type="ChEBI" id="CHEBI:58248"/>
        <dbReference type="ChEBI" id="CHEBI:79081"/>
        <dbReference type="ChEBI" id="CHEBI:456216"/>
        <dbReference type="EC" id="6.5.1.9"/>
    </reaction>
</comment>
<keyword evidence="4 5" id="KW-0067">ATP-binding</keyword>
<dbReference type="EMBL" id="CP002372">
    <property type="protein sequence ID" value="ADT83429.1"/>
    <property type="molecule type" value="Genomic_DNA"/>
</dbReference>
<dbReference type="Gene3D" id="3.40.50.300">
    <property type="entry name" value="P-loop containing nucleotide triphosphate hydrolases"/>
    <property type="match status" value="1"/>
</dbReference>
<name>F0LJG3_THEBM</name>
<accession>F0LJG3</accession>
<evidence type="ECO:0000256" key="3">
    <source>
        <dbReference type="ARBA" id="ARBA00022741"/>
    </source>
</evidence>
<evidence type="ECO:0000256" key="5">
    <source>
        <dbReference type="HAMAP-Rule" id="MF_01908"/>
    </source>
</evidence>
<dbReference type="eggNOG" id="arCOG01230">
    <property type="taxonomic scope" value="Archaea"/>
</dbReference>
<evidence type="ECO:0000313" key="6">
    <source>
        <dbReference type="EMBL" id="ADT83429.1"/>
    </source>
</evidence>
<evidence type="ECO:0000256" key="1">
    <source>
        <dbReference type="ARBA" id="ARBA00022490"/>
    </source>
</evidence>
<keyword evidence="2 5" id="KW-0436">Ligase</keyword>
<protein>
    <recommendedName>
        <fullName evidence="5">Cyclic 2,3-diphosphoglycerate synthetase</fullName>
        <shortName evidence="5">cDPGS</shortName>
        <ecNumber evidence="5">6.5.1.9</ecNumber>
    </recommendedName>
</protein>
<dbReference type="GO" id="GO:0005737">
    <property type="term" value="C:cytoplasm"/>
    <property type="evidence" value="ECO:0007669"/>
    <property type="project" value="UniProtKB-SubCell"/>
</dbReference>
<dbReference type="InterPro" id="IPR027417">
    <property type="entry name" value="P-loop_NTPase"/>
</dbReference>
<dbReference type="SUPFAM" id="SSF52540">
    <property type="entry name" value="P-loop containing nucleoside triphosphate hydrolases"/>
    <property type="match status" value="1"/>
</dbReference>
<dbReference type="RefSeq" id="WP_013466727.1">
    <property type="nucleotide sequence ID" value="NC_014804.1"/>
</dbReference>
<gene>
    <name evidence="5" type="primary">cpgS</name>
    <name evidence="6" type="ordered locus">TERMP_00452</name>
</gene>
<dbReference type="KEGG" id="tba:TERMP_00452"/>
<dbReference type="GO" id="GO:0036356">
    <property type="term" value="F:cyclic 2,3-diphosphoglycerate synthetase activity"/>
    <property type="evidence" value="ECO:0007669"/>
    <property type="project" value="InterPro"/>
</dbReference>